<dbReference type="PANTHER" id="PTHR33392">
    <property type="entry name" value="POLYISOPRENYL-TEICHOIC ACID--PEPTIDOGLYCAN TEICHOIC ACID TRANSFERASE TAGU"/>
    <property type="match status" value="1"/>
</dbReference>
<feature type="compositionally biased region" description="Low complexity" evidence="2">
    <location>
        <begin position="719"/>
        <end position="732"/>
    </location>
</feature>
<dbReference type="RefSeq" id="WP_344306450.1">
    <property type="nucleotide sequence ID" value="NZ_BAAANO010000004.1"/>
</dbReference>
<keyword evidence="3" id="KW-0812">Transmembrane</keyword>
<dbReference type="EMBL" id="BAAANO010000004">
    <property type="protein sequence ID" value="GAA1999403.1"/>
    <property type="molecule type" value="Genomic_DNA"/>
</dbReference>
<feature type="region of interest" description="Disordered" evidence="2">
    <location>
        <begin position="627"/>
        <end position="675"/>
    </location>
</feature>
<dbReference type="Pfam" id="PF03816">
    <property type="entry name" value="LytR_cpsA_psr"/>
    <property type="match status" value="1"/>
</dbReference>
<evidence type="ECO:0000313" key="6">
    <source>
        <dbReference type="Proteomes" id="UP001500755"/>
    </source>
</evidence>
<feature type="transmembrane region" description="Helical" evidence="3">
    <location>
        <begin position="212"/>
        <end position="234"/>
    </location>
</feature>
<organism evidence="5 6">
    <name type="scientific">Brevibacterium samyangense</name>
    <dbReference type="NCBI Taxonomy" id="366888"/>
    <lineage>
        <taxon>Bacteria</taxon>
        <taxon>Bacillati</taxon>
        <taxon>Actinomycetota</taxon>
        <taxon>Actinomycetes</taxon>
        <taxon>Micrococcales</taxon>
        <taxon>Brevibacteriaceae</taxon>
        <taxon>Brevibacterium</taxon>
    </lineage>
</organism>
<comment type="caution">
    <text evidence="5">The sequence shown here is derived from an EMBL/GenBank/DDBJ whole genome shotgun (WGS) entry which is preliminary data.</text>
</comment>
<protein>
    <recommendedName>
        <fullName evidence="4">Cell envelope-related transcriptional attenuator domain-containing protein</fullName>
    </recommendedName>
</protein>
<dbReference type="Gene3D" id="3.40.630.190">
    <property type="entry name" value="LCP protein"/>
    <property type="match status" value="1"/>
</dbReference>
<dbReference type="NCBIfam" id="TIGR00350">
    <property type="entry name" value="lytR_cpsA_psr"/>
    <property type="match status" value="1"/>
</dbReference>
<evidence type="ECO:0000256" key="3">
    <source>
        <dbReference type="SAM" id="Phobius"/>
    </source>
</evidence>
<dbReference type="InterPro" id="IPR004474">
    <property type="entry name" value="LytR_CpsA_psr"/>
</dbReference>
<accession>A0ABP5EJE2</accession>
<feature type="compositionally biased region" description="Polar residues" evidence="2">
    <location>
        <begin position="12"/>
        <end position="28"/>
    </location>
</feature>
<dbReference type="Proteomes" id="UP001500755">
    <property type="component" value="Unassembled WGS sequence"/>
</dbReference>
<name>A0ABP5EJE2_9MICO</name>
<feature type="compositionally biased region" description="Basic and acidic residues" evidence="2">
    <location>
        <begin position="48"/>
        <end position="74"/>
    </location>
</feature>
<keyword evidence="3" id="KW-1133">Transmembrane helix</keyword>
<dbReference type="InterPro" id="IPR050922">
    <property type="entry name" value="LytR/CpsA/Psr_CW_biosynth"/>
</dbReference>
<evidence type="ECO:0000256" key="1">
    <source>
        <dbReference type="ARBA" id="ARBA00006068"/>
    </source>
</evidence>
<comment type="similarity">
    <text evidence="1">Belongs to the LytR/CpsA/Psr (LCP) family.</text>
</comment>
<evidence type="ECO:0000256" key="2">
    <source>
        <dbReference type="SAM" id="MobiDB-lite"/>
    </source>
</evidence>
<reference evidence="6" key="1">
    <citation type="journal article" date="2019" name="Int. J. Syst. Evol. Microbiol.">
        <title>The Global Catalogue of Microorganisms (GCM) 10K type strain sequencing project: providing services to taxonomists for standard genome sequencing and annotation.</title>
        <authorList>
            <consortium name="The Broad Institute Genomics Platform"/>
            <consortium name="The Broad Institute Genome Sequencing Center for Infectious Disease"/>
            <person name="Wu L."/>
            <person name="Ma J."/>
        </authorList>
    </citation>
    <scope>NUCLEOTIDE SEQUENCE [LARGE SCALE GENOMIC DNA]</scope>
    <source>
        <strain evidence="6">JCM 14546</strain>
    </source>
</reference>
<feature type="region of interest" description="Disordered" evidence="2">
    <location>
        <begin position="711"/>
        <end position="737"/>
    </location>
</feature>
<feature type="compositionally biased region" description="Gly residues" evidence="2">
    <location>
        <begin position="628"/>
        <end position="645"/>
    </location>
</feature>
<feature type="transmembrane region" description="Helical" evidence="3">
    <location>
        <begin position="254"/>
        <end position="276"/>
    </location>
</feature>
<evidence type="ECO:0000259" key="4">
    <source>
        <dbReference type="Pfam" id="PF03816"/>
    </source>
</evidence>
<feature type="transmembrane region" description="Helical" evidence="3">
    <location>
        <begin position="185"/>
        <end position="205"/>
    </location>
</feature>
<feature type="transmembrane region" description="Helical" evidence="3">
    <location>
        <begin position="288"/>
        <end position="312"/>
    </location>
</feature>
<dbReference type="PANTHER" id="PTHR33392:SF6">
    <property type="entry name" value="POLYISOPRENYL-TEICHOIC ACID--PEPTIDOGLYCAN TEICHOIC ACID TRANSFERASE TAGU"/>
    <property type="match status" value="1"/>
</dbReference>
<evidence type="ECO:0000313" key="5">
    <source>
        <dbReference type="EMBL" id="GAA1999403.1"/>
    </source>
</evidence>
<feature type="domain" description="Cell envelope-related transcriptional attenuator" evidence="4">
    <location>
        <begin position="368"/>
        <end position="552"/>
    </location>
</feature>
<keyword evidence="6" id="KW-1185">Reference proteome</keyword>
<gene>
    <name evidence="5" type="ORF">GCM10009755_03690</name>
</gene>
<keyword evidence="3" id="KW-0472">Membrane</keyword>
<sequence>MSEHDPSALASPEQNPDGTPRSVFSASSRPRLRSERSALAAGAGLENFEPRTRAEARRAERAMESSDTSVHETVAEAPSGQDVFLPSAPLGAGHTAHSAPTTPARHQRVIRGDCSPADDAPSAGAAAGEMPTPAAGAPVAPPAGASALPAPGTAGATAPSFDSITHPPQELEHLVARHARAHYDAFPSVVGWTSLGTALPGLALLRARKFTTLGWVLLGGFVLGIVTIVGWVLWRGPIKAVARVISSPTILDALAVLLAVGLVVWLAVIVVQYLTMKRHQQFNRVQKALGGVLVASLAIVVGVPLGIGATYARVQGQTIDSVFGGGQDLDGDGRNDPVTDADTLFADQERVTVYLIGRDSGEGRTGTRVDTQLVASIDPRTGDSTVISIPRNLAMPIFPEGSELAERWPNGFQYYGTEQSMINAVWTWAEEEPSAISDPQGLEPGMFATMQAVEGSLGIDLDYYASVDMEGFEDLVDALGGVEIDVERPIPLGGGKNANTGAPNPIYDWIDPGMQTLDGKHALWYVRSREGADNYDRMCRQQRMIETTLGQMNPQELAVAYPKLASSLGSHIQTSIPQNELSAFVELAAKMQTGEMEAPQINNDVTPTYAPDYDELHEWVRQQIDGAGAEGSDGAGAEGSDGAGADGADRDAGANGTGEGATGGSDDEANAGGTVTGTSATAAAATSSELATLDLFATSLMAAGTSGDLEGGAADGAGEDASATDGAAAEGGMTADGKCYPKGYVPGSGWPGYPGPDAEE</sequence>
<proteinExistence type="inferred from homology"/>
<feature type="compositionally biased region" description="Low complexity" evidence="2">
    <location>
        <begin position="115"/>
        <end position="159"/>
    </location>
</feature>
<feature type="region of interest" description="Disordered" evidence="2">
    <location>
        <begin position="1"/>
        <end position="163"/>
    </location>
</feature>